<dbReference type="OMA" id="QRHIKQC"/>
<feature type="region of interest" description="Disordered" evidence="1">
    <location>
        <begin position="200"/>
        <end position="283"/>
    </location>
</feature>
<accession>A0A0M9G687</accession>
<dbReference type="OrthoDB" id="273616at2759"/>
<sequence>MSGLWSFREPSFAVGTTGGPQSTRRPTHAVTEVLPVGVEYKKSLLPRTSQAAQTLAAATSASGKGEMVADLPNLTPVSSRGRQEEEDSSDQADFYDLPCARCADVNDSTGATFAHPDNNKSVADLVGRDEAISEVQRGWWRALNIDVRPAVNLPSSAHAPEKASAVDEATLQTAHLLLARVASSDNYSPSAASSIACATPVGKRNATHTSASGTRKGDASRLQRSEARRGVCQAQRSKASSSGIDASPATGSLGSPLRTGRGAQQQERPANITTASTSHLTNDTTRSVGGCNIIHGEGPCRTRAALPFQMTSAVCEEPRPELPRAPFPAEGEEVKKATETLFTGAYAGCLIEPRVGLGVPPQCLQRTLRRVHPTAPCADEQTCQEKDARVVLRHYYALWLTATEERHMQRCAASYHDYLLQCVRDALS</sequence>
<dbReference type="GeneID" id="26903082"/>
<feature type="region of interest" description="Disordered" evidence="1">
    <location>
        <begin position="56"/>
        <end position="91"/>
    </location>
</feature>
<dbReference type="RefSeq" id="XP_015661515.1">
    <property type="nucleotide sequence ID" value="XM_015799913.1"/>
</dbReference>
<keyword evidence="3" id="KW-1185">Reference proteome</keyword>
<organism evidence="2 3">
    <name type="scientific">Leptomonas pyrrhocoris</name>
    <name type="common">Firebug parasite</name>
    <dbReference type="NCBI Taxonomy" id="157538"/>
    <lineage>
        <taxon>Eukaryota</taxon>
        <taxon>Discoba</taxon>
        <taxon>Euglenozoa</taxon>
        <taxon>Kinetoplastea</taxon>
        <taxon>Metakinetoplastina</taxon>
        <taxon>Trypanosomatida</taxon>
        <taxon>Trypanosomatidae</taxon>
        <taxon>Leishmaniinae</taxon>
        <taxon>Leptomonas</taxon>
    </lineage>
</organism>
<feature type="compositionally biased region" description="Polar residues" evidence="1">
    <location>
        <begin position="234"/>
        <end position="253"/>
    </location>
</feature>
<dbReference type="EMBL" id="LGTL01000004">
    <property type="protein sequence ID" value="KPA83076.1"/>
    <property type="molecule type" value="Genomic_DNA"/>
</dbReference>
<comment type="caution">
    <text evidence="2">The sequence shown here is derived from an EMBL/GenBank/DDBJ whole genome shotgun (WGS) entry which is preliminary data.</text>
</comment>
<dbReference type="AlphaFoldDB" id="A0A0M9G687"/>
<protein>
    <submittedName>
        <fullName evidence="2">Uncharacterized protein</fullName>
    </submittedName>
</protein>
<proteinExistence type="predicted"/>
<gene>
    <name evidence="2" type="ORF">ABB37_02791</name>
</gene>
<feature type="compositionally biased region" description="Polar residues" evidence="1">
    <location>
        <begin position="262"/>
        <end position="283"/>
    </location>
</feature>
<reference evidence="2 3" key="1">
    <citation type="submission" date="2015-07" db="EMBL/GenBank/DDBJ databases">
        <title>High-quality genome of monoxenous trypanosomatid Leptomonas pyrrhocoris.</title>
        <authorList>
            <person name="Flegontov P."/>
            <person name="Butenko A."/>
            <person name="Firsov S."/>
            <person name="Vlcek C."/>
            <person name="Logacheva M.D."/>
            <person name="Field M."/>
            <person name="Filatov D."/>
            <person name="Flegontova O."/>
            <person name="Gerasimov E."/>
            <person name="Jackson A.P."/>
            <person name="Kelly S."/>
            <person name="Opperdoes F."/>
            <person name="O'Reilly A."/>
            <person name="Votypka J."/>
            <person name="Yurchenko V."/>
            <person name="Lukes J."/>
        </authorList>
    </citation>
    <scope>NUCLEOTIDE SEQUENCE [LARGE SCALE GENOMIC DNA]</scope>
    <source>
        <strain evidence="2">H10</strain>
    </source>
</reference>
<evidence type="ECO:0000313" key="2">
    <source>
        <dbReference type="EMBL" id="KPA83076.1"/>
    </source>
</evidence>
<evidence type="ECO:0000313" key="3">
    <source>
        <dbReference type="Proteomes" id="UP000037923"/>
    </source>
</evidence>
<dbReference type="Proteomes" id="UP000037923">
    <property type="component" value="Unassembled WGS sequence"/>
</dbReference>
<feature type="compositionally biased region" description="Basic and acidic residues" evidence="1">
    <location>
        <begin position="215"/>
        <end position="229"/>
    </location>
</feature>
<name>A0A0M9G687_LEPPY</name>
<dbReference type="VEuPathDB" id="TriTrypDB:LpyrH10_04_3410"/>
<evidence type="ECO:0000256" key="1">
    <source>
        <dbReference type="SAM" id="MobiDB-lite"/>
    </source>
</evidence>
<feature type="region of interest" description="Disordered" evidence="1">
    <location>
        <begin position="1"/>
        <end position="30"/>
    </location>
</feature>